<dbReference type="EMBL" id="NKHF01000047">
    <property type="protein sequence ID" value="PCK31702.1"/>
    <property type="molecule type" value="Genomic_DNA"/>
</dbReference>
<evidence type="ECO:0000313" key="7">
    <source>
        <dbReference type="Proteomes" id="UP000228621"/>
    </source>
</evidence>
<dbReference type="PROSITE" id="PS50110">
    <property type="entry name" value="RESPONSE_REGULATORY"/>
    <property type="match status" value="1"/>
</dbReference>
<dbReference type="CDD" id="cd06170">
    <property type="entry name" value="LuxR_C_like"/>
    <property type="match status" value="1"/>
</dbReference>
<dbReference type="InterPro" id="IPR001789">
    <property type="entry name" value="Sig_transdc_resp-reg_receiver"/>
</dbReference>
<gene>
    <name evidence="6" type="ORF">CEX98_10985</name>
</gene>
<dbReference type="PANTHER" id="PTHR43214">
    <property type="entry name" value="TWO-COMPONENT RESPONSE REGULATOR"/>
    <property type="match status" value="1"/>
</dbReference>
<feature type="domain" description="HTH luxR-type" evidence="4">
    <location>
        <begin position="145"/>
        <end position="210"/>
    </location>
</feature>
<dbReference type="Proteomes" id="UP000228621">
    <property type="component" value="Unassembled WGS sequence"/>
</dbReference>
<feature type="modified residue" description="4-aspartylphosphate" evidence="3">
    <location>
        <position position="53"/>
    </location>
</feature>
<dbReference type="AlphaFoldDB" id="A0A2A5JQG1"/>
<keyword evidence="2 6" id="KW-0238">DNA-binding</keyword>
<dbReference type="CDD" id="cd17535">
    <property type="entry name" value="REC_NarL-like"/>
    <property type="match status" value="1"/>
</dbReference>
<name>A0A2A5JQG1_PSEO7</name>
<evidence type="ECO:0000313" key="6">
    <source>
        <dbReference type="EMBL" id="PCK31702.1"/>
    </source>
</evidence>
<dbReference type="GO" id="GO:0000160">
    <property type="term" value="P:phosphorelay signal transduction system"/>
    <property type="evidence" value="ECO:0007669"/>
    <property type="project" value="InterPro"/>
</dbReference>
<dbReference type="Gene3D" id="3.40.50.2300">
    <property type="match status" value="1"/>
</dbReference>
<dbReference type="SMART" id="SM00448">
    <property type="entry name" value="REC"/>
    <property type="match status" value="1"/>
</dbReference>
<dbReference type="InterPro" id="IPR016032">
    <property type="entry name" value="Sig_transdc_resp-reg_C-effctor"/>
</dbReference>
<dbReference type="InterPro" id="IPR011006">
    <property type="entry name" value="CheY-like_superfamily"/>
</dbReference>
<dbReference type="SUPFAM" id="SSF46894">
    <property type="entry name" value="C-terminal effector domain of the bipartite response regulators"/>
    <property type="match status" value="1"/>
</dbReference>
<dbReference type="GO" id="GO:0006355">
    <property type="term" value="P:regulation of DNA-templated transcription"/>
    <property type="evidence" value="ECO:0007669"/>
    <property type="project" value="InterPro"/>
</dbReference>
<evidence type="ECO:0000256" key="1">
    <source>
        <dbReference type="ARBA" id="ARBA00022553"/>
    </source>
</evidence>
<proteinExistence type="predicted"/>
<accession>A0A2A5JQG1</accession>
<dbReference type="OrthoDB" id="9796655at2"/>
<keyword evidence="1 3" id="KW-0597">Phosphoprotein</keyword>
<dbReference type="InterPro" id="IPR039420">
    <property type="entry name" value="WalR-like"/>
</dbReference>
<dbReference type="PROSITE" id="PS50043">
    <property type="entry name" value="HTH_LUXR_2"/>
    <property type="match status" value="1"/>
</dbReference>
<comment type="caution">
    <text evidence="6">The sequence shown here is derived from an EMBL/GenBank/DDBJ whole genome shotgun (WGS) entry which is preliminary data.</text>
</comment>
<evidence type="ECO:0000256" key="2">
    <source>
        <dbReference type="ARBA" id="ARBA00023125"/>
    </source>
</evidence>
<dbReference type="PRINTS" id="PR00038">
    <property type="entry name" value="HTHLUXR"/>
</dbReference>
<protein>
    <submittedName>
        <fullName evidence="6">DNA-binding response regulator</fullName>
    </submittedName>
</protein>
<feature type="domain" description="Response regulatory" evidence="5">
    <location>
        <begin position="2"/>
        <end position="118"/>
    </location>
</feature>
<dbReference type="InterPro" id="IPR058245">
    <property type="entry name" value="NreC/VraR/RcsB-like_REC"/>
</dbReference>
<sequence>MKVVVVDDQKLVREGIVTLLQFNEEVEVIAQYDNGRSLLDGLAEVTPDIILLDLSMPIMNGIATLKQLNTQGVTIPVLVLTTFDDPKLVLDSLSNGAKGFVLKDIALDSLVNAMQTIINGETYFQPAITETLLKYAPKLNNDFSEIKVTESLSVREIEVLRLVANGYSNKEIAEALHKSEGTIKNHVSNLLSKLGVRDRTRAVLLAIEMGILQ</sequence>
<evidence type="ECO:0000259" key="5">
    <source>
        <dbReference type="PROSITE" id="PS50110"/>
    </source>
</evidence>
<reference evidence="7" key="1">
    <citation type="journal article" date="2019" name="Genome Announc.">
        <title>Draft Genome Sequence of Pseudoalteromonas piscicida Strain 36Y ROTHPW, an Hypersaline Seawater Isolate from the South Coast of Sonora, Mexico.</title>
        <authorList>
            <person name="Sanchez-Diaz R."/>
            <person name="Molina-Garza Z.J."/>
            <person name="Cruz-Suarez L.E."/>
            <person name="Selvin J."/>
            <person name="Kiran G.S."/>
            <person name="Ibarra-Gamez J.C."/>
            <person name="Gomez-Gil B."/>
            <person name="Galaviz-Silva L."/>
        </authorList>
    </citation>
    <scope>NUCLEOTIDE SEQUENCE [LARGE SCALE GENOMIC DNA]</scope>
    <source>
        <strain evidence="7">36Y_RITHPW</strain>
    </source>
</reference>
<dbReference type="Pfam" id="PF00196">
    <property type="entry name" value="GerE"/>
    <property type="match status" value="1"/>
</dbReference>
<dbReference type="InterPro" id="IPR000792">
    <property type="entry name" value="Tscrpt_reg_LuxR_C"/>
</dbReference>
<dbReference type="PANTHER" id="PTHR43214:SF43">
    <property type="entry name" value="TWO-COMPONENT RESPONSE REGULATOR"/>
    <property type="match status" value="1"/>
</dbReference>
<evidence type="ECO:0000259" key="4">
    <source>
        <dbReference type="PROSITE" id="PS50043"/>
    </source>
</evidence>
<organism evidence="6 7">
    <name type="scientific">Pseudoalteromonas piscicida</name>
    <dbReference type="NCBI Taxonomy" id="43662"/>
    <lineage>
        <taxon>Bacteria</taxon>
        <taxon>Pseudomonadati</taxon>
        <taxon>Pseudomonadota</taxon>
        <taxon>Gammaproteobacteria</taxon>
        <taxon>Alteromonadales</taxon>
        <taxon>Pseudoalteromonadaceae</taxon>
        <taxon>Pseudoalteromonas</taxon>
    </lineage>
</organism>
<evidence type="ECO:0000256" key="3">
    <source>
        <dbReference type="PROSITE-ProRule" id="PRU00169"/>
    </source>
</evidence>
<dbReference type="SUPFAM" id="SSF52172">
    <property type="entry name" value="CheY-like"/>
    <property type="match status" value="1"/>
</dbReference>
<dbReference type="Pfam" id="PF00072">
    <property type="entry name" value="Response_reg"/>
    <property type="match status" value="1"/>
</dbReference>
<dbReference type="SMART" id="SM00421">
    <property type="entry name" value="HTH_LUXR"/>
    <property type="match status" value="1"/>
</dbReference>
<dbReference type="GO" id="GO:0003677">
    <property type="term" value="F:DNA binding"/>
    <property type="evidence" value="ECO:0007669"/>
    <property type="project" value="UniProtKB-KW"/>
</dbReference>
<keyword evidence="7" id="KW-1185">Reference proteome</keyword>
<dbReference type="RefSeq" id="WP_099642120.1">
    <property type="nucleotide sequence ID" value="NZ_JAQPZX010000013.1"/>
</dbReference>